<evidence type="ECO:0000313" key="9">
    <source>
        <dbReference type="EMBL" id="GAF78002.1"/>
    </source>
</evidence>
<dbReference type="SUPFAM" id="SSF51569">
    <property type="entry name" value="Aldolase"/>
    <property type="match status" value="1"/>
</dbReference>
<dbReference type="EC" id="4.1.2.4" evidence="3"/>
<evidence type="ECO:0000256" key="3">
    <source>
        <dbReference type="ARBA" id="ARBA00012515"/>
    </source>
</evidence>
<evidence type="ECO:0000256" key="5">
    <source>
        <dbReference type="ARBA" id="ARBA00023270"/>
    </source>
</evidence>
<comment type="catalytic activity">
    <reaction evidence="8">
        <text>2-deoxy-D-ribose 5-phosphate = D-glyceraldehyde 3-phosphate + acetaldehyde</text>
        <dbReference type="Rhea" id="RHEA:12821"/>
        <dbReference type="ChEBI" id="CHEBI:15343"/>
        <dbReference type="ChEBI" id="CHEBI:59776"/>
        <dbReference type="ChEBI" id="CHEBI:62877"/>
        <dbReference type="EC" id="4.1.2.4"/>
    </reaction>
</comment>
<evidence type="ECO:0000256" key="8">
    <source>
        <dbReference type="ARBA" id="ARBA00048791"/>
    </source>
</evidence>
<dbReference type="InterPro" id="IPR013785">
    <property type="entry name" value="Aldolase_TIM"/>
</dbReference>
<sequence>MKLTAHDIARMIDLSTVRARDNENRVRDLAAAAARHQCILATALTSHIPLIVDLLAGEPDVGVGGNIAFPSGSGTTRIKLAEAEALLDMGCDELDMVMDLGRFRSGRYGDVEDEIRAVVETAGDRPVKVIVECHWLTDDEIRRACEICLNAEPAFIKTGTGWTPTGATPENVALIKSCVGDAIRIKASGGIRGLETLVAMYRLGARRFGLGLGHEVAIFEELAARPGGAVDV</sequence>
<dbReference type="GO" id="GO:0009264">
    <property type="term" value="P:deoxyribonucleotide catabolic process"/>
    <property type="evidence" value="ECO:0007669"/>
    <property type="project" value="InterPro"/>
</dbReference>
<dbReference type="GO" id="GO:0005737">
    <property type="term" value="C:cytoplasm"/>
    <property type="evidence" value="ECO:0007669"/>
    <property type="project" value="InterPro"/>
</dbReference>
<dbReference type="InterPro" id="IPR011343">
    <property type="entry name" value="DeoC"/>
</dbReference>
<gene>
    <name evidence="9" type="ORF">S01H1_13703</name>
</gene>
<proteinExistence type="inferred from homology"/>
<dbReference type="PIRSF" id="PIRSF001357">
    <property type="entry name" value="DeoC"/>
    <property type="match status" value="1"/>
</dbReference>
<name>X0SQ59_9ZZZZ</name>
<accession>X0SQ59</accession>
<dbReference type="EMBL" id="BARS01007080">
    <property type="protein sequence ID" value="GAF78002.1"/>
    <property type="molecule type" value="Genomic_DNA"/>
</dbReference>
<dbReference type="GO" id="GO:0016052">
    <property type="term" value="P:carbohydrate catabolic process"/>
    <property type="evidence" value="ECO:0007669"/>
    <property type="project" value="TreeGrafter"/>
</dbReference>
<evidence type="ECO:0000256" key="2">
    <source>
        <dbReference type="ARBA" id="ARBA00009473"/>
    </source>
</evidence>
<reference evidence="9" key="1">
    <citation type="journal article" date="2014" name="Front. Microbiol.">
        <title>High frequency of phylogenetically diverse reductive dehalogenase-homologous genes in deep subseafloor sedimentary metagenomes.</title>
        <authorList>
            <person name="Kawai M."/>
            <person name="Futagami T."/>
            <person name="Toyoda A."/>
            <person name="Takaki Y."/>
            <person name="Nishi S."/>
            <person name="Hori S."/>
            <person name="Arai W."/>
            <person name="Tsubouchi T."/>
            <person name="Morono Y."/>
            <person name="Uchiyama I."/>
            <person name="Ito T."/>
            <person name="Fujiyama A."/>
            <person name="Inagaki F."/>
            <person name="Takami H."/>
        </authorList>
    </citation>
    <scope>NUCLEOTIDE SEQUENCE</scope>
    <source>
        <strain evidence="9">Expedition CK06-06</strain>
    </source>
</reference>
<comment type="pathway">
    <text evidence="1">Carbohydrate degradation; 2-deoxy-D-ribose 1-phosphate degradation; D-glyceraldehyde 3-phosphate and acetaldehyde from 2-deoxy-alpha-D-ribose 1-phosphate: step 2/2.</text>
</comment>
<keyword evidence="4" id="KW-0456">Lyase</keyword>
<dbReference type="AlphaFoldDB" id="X0SQ59"/>
<dbReference type="InterPro" id="IPR002915">
    <property type="entry name" value="DeoC/FbaB/LacD_aldolase"/>
</dbReference>
<dbReference type="CDD" id="cd00959">
    <property type="entry name" value="DeoC"/>
    <property type="match status" value="1"/>
</dbReference>
<evidence type="ECO:0000256" key="1">
    <source>
        <dbReference type="ARBA" id="ARBA00004816"/>
    </source>
</evidence>
<organism evidence="9">
    <name type="scientific">marine sediment metagenome</name>
    <dbReference type="NCBI Taxonomy" id="412755"/>
    <lineage>
        <taxon>unclassified sequences</taxon>
        <taxon>metagenomes</taxon>
        <taxon>ecological metagenomes</taxon>
    </lineage>
</organism>
<dbReference type="SMART" id="SM01133">
    <property type="entry name" value="DeoC"/>
    <property type="match status" value="1"/>
</dbReference>
<dbReference type="PANTHER" id="PTHR10889:SF3">
    <property type="entry name" value="DEOXYRIBOSE-PHOSPHATE ALDOLASE"/>
    <property type="match status" value="1"/>
</dbReference>
<keyword evidence="5" id="KW-0704">Schiff base</keyword>
<dbReference type="Gene3D" id="3.20.20.70">
    <property type="entry name" value="Aldolase class I"/>
    <property type="match status" value="1"/>
</dbReference>
<dbReference type="PANTHER" id="PTHR10889">
    <property type="entry name" value="DEOXYRIBOSE-PHOSPHATE ALDOLASE"/>
    <property type="match status" value="1"/>
</dbReference>
<dbReference type="GO" id="GO:0004139">
    <property type="term" value="F:deoxyribose-phosphate aldolase activity"/>
    <property type="evidence" value="ECO:0007669"/>
    <property type="project" value="UniProtKB-EC"/>
</dbReference>
<comment type="caution">
    <text evidence="9">The sequence shown here is derived from an EMBL/GenBank/DDBJ whole genome shotgun (WGS) entry which is preliminary data.</text>
</comment>
<comment type="similarity">
    <text evidence="2">Belongs to the DeoC/FbaB aldolase family. DeoC type 2 subfamily.</text>
</comment>
<protein>
    <recommendedName>
        <fullName evidence="3">deoxyribose-phosphate aldolase</fullName>
        <ecNumber evidence="3">4.1.2.4</ecNumber>
    </recommendedName>
    <alternativeName>
        <fullName evidence="7">2-deoxy-D-ribose 5-phosphate aldolase</fullName>
    </alternativeName>
    <alternativeName>
        <fullName evidence="6">Phosphodeoxyriboaldolase</fullName>
    </alternativeName>
</protein>
<dbReference type="NCBIfam" id="TIGR00126">
    <property type="entry name" value="deoC"/>
    <property type="match status" value="1"/>
</dbReference>
<evidence type="ECO:0000256" key="6">
    <source>
        <dbReference type="ARBA" id="ARBA00031814"/>
    </source>
</evidence>
<evidence type="ECO:0000256" key="7">
    <source>
        <dbReference type="ARBA" id="ARBA00032755"/>
    </source>
</evidence>
<evidence type="ECO:0000256" key="4">
    <source>
        <dbReference type="ARBA" id="ARBA00023239"/>
    </source>
</evidence>